<dbReference type="EMBL" id="CM000208">
    <property type="protein sequence ID" value="EAN78409.1"/>
    <property type="molecule type" value="Genomic_DNA"/>
</dbReference>
<dbReference type="Proteomes" id="UP000008524">
    <property type="component" value="Chromosome 10"/>
</dbReference>
<dbReference type="PaxDb" id="5691-EAN78409"/>
<dbReference type="Pfam" id="PF13041">
    <property type="entry name" value="PPR_2"/>
    <property type="match status" value="2"/>
</dbReference>
<evidence type="ECO:0000313" key="5">
    <source>
        <dbReference type="EMBL" id="EAN78409.1"/>
    </source>
</evidence>
<dbReference type="PANTHER" id="PTHR47447:SF17">
    <property type="entry name" value="OS12G0638900 PROTEIN"/>
    <property type="match status" value="1"/>
</dbReference>
<dbReference type="GO" id="GO:0090616">
    <property type="term" value="P:mitochondrial mRNA 3'-end processing"/>
    <property type="evidence" value="ECO:0000315"/>
    <property type="project" value="GeneDB"/>
</dbReference>
<feature type="compositionally biased region" description="Acidic residues" evidence="3">
    <location>
        <begin position="447"/>
        <end position="458"/>
    </location>
</feature>
<dbReference type="InterPro" id="IPR011990">
    <property type="entry name" value="TPR-like_helical_dom_sf"/>
</dbReference>
<dbReference type="Gene3D" id="1.25.40.10">
    <property type="entry name" value="Tetratricopeptide repeat domain"/>
    <property type="match status" value="2"/>
</dbReference>
<dbReference type="PANTHER" id="PTHR47447">
    <property type="entry name" value="OS03G0856100 PROTEIN"/>
    <property type="match status" value="1"/>
</dbReference>
<gene>
    <name evidence="5" type="ORF">Tb10.6k15.0120</name>
</gene>
<dbReference type="GO" id="GO:0005759">
    <property type="term" value="C:mitochondrial matrix"/>
    <property type="evidence" value="ECO:0000314"/>
    <property type="project" value="GeneDB"/>
</dbReference>
<keyword evidence="4" id="KW-0472">Membrane</keyword>
<dbReference type="Pfam" id="PF01535">
    <property type="entry name" value="PPR"/>
    <property type="match status" value="1"/>
</dbReference>
<dbReference type="OrthoDB" id="424777at2759"/>
<evidence type="ECO:0000256" key="4">
    <source>
        <dbReference type="SAM" id="Phobius"/>
    </source>
</evidence>
<feature type="repeat" description="PPR" evidence="2">
    <location>
        <begin position="219"/>
        <end position="253"/>
    </location>
</feature>
<feature type="repeat" description="PPR" evidence="2">
    <location>
        <begin position="289"/>
        <end position="323"/>
    </location>
</feature>
<keyword evidence="4" id="KW-0812">Transmembrane</keyword>
<dbReference type="GO" id="GO:0005739">
    <property type="term" value="C:mitochondrion"/>
    <property type="evidence" value="ECO:0000314"/>
    <property type="project" value="GeneDB"/>
</dbReference>
<keyword evidence="6" id="KW-1185">Reference proteome</keyword>
<dbReference type="GeneID" id="3662148"/>
<dbReference type="NCBIfam" id="TIGR00756">
    <property type="entry name" value="PPR"/>
    <property type="match status" value="3"/>
</dbReference>
<dbReference type="RefSeq" id="XP_823237.1">
    <property type="nucleotide sequence ID" value="XM_818144.1"/>
</dbReference>
<feature type="repeat" description="PPR" evidence="2">
    <location>
        <begin position="360"/>
        <end position="394"/>
    </location>
</feature>
<organism evidence="5 6">
    <name type="scientific">Trypanosoma brucei brucei (strain 927/4 GUTat10.1)</name>
    <dbReference type="NCBI Taxonomy" id="185431"/>
    <lineage>
        <taxon>Eukaryota</taxon>
        <taxon>Discoba</taxon>
        <taxon>Euglenozoa</taxon>
        <taxon>Kinetoplastea</taxon>
        <taxon>Metakinetoplastina</taxon>
        <taxon>Trypanosomatida</taxon>
        <taxon>Trypanosomatidae</taxon>
        <taxon>Trypanosoma</taxon>
    </lineage>
</organism>
<dbReference type="GO" id="GO:0020023">
    <property type="term" value="C:kinetoplast"/>
    <property type="evidence" value="ECO:0006056"/>
    <property type="project" value="Others"/>
</dbReference>
<sequence length="458" mass="50695">MKRGNGPWHHVEVAGIAMGNRRSHATSMRAENSHDNREFSLCCCAPTNRPKSVFLLCVCVCVCFNYCSCVMLFIGLTYFTTNCSSSFSLSGYFCSSCLLSSSTTETERLPILYLSLSPAESCITTARTDPTVLEKVRVSLISVVYSKAARRCFLCFRLPSQTFCSPQRRVMAMLSQARVAGWASRWLTDELVALSKAGNWEAAISTFLQLQQANIVQSNVFHYTTVISACGRAGKWEAAMSIFDQMTKNEVKPNVYTYTAVINACASAEKADVALRMFAHMRLADVPPNVQTMTALVNACARSGEWERAIKILRDCEELFVAPNVFTYTAAMDGCRRGGVWKPAVDLLNEMRDPTRVRPNEVTYNTVINACAVASELNAALQVYATMVSDGYTPVNFTKTLLMQLFRNTALSGLADELKVRKTTWREINVPDTDPATALEAVREDSPAVEEEEEEGKG</sequence>
<evidence type="ECO:0000256" key="3">
    <source>
        <dbReference type="SAM" id="MobiDB-lite"/>
    </source>
</evidence>
<evidence type="ECO:0000256" key="1">
    <source>
        <dbReference type="ARBA" id="ARBA00022737"/>
    </source>
</evidence>
<dbReference type="FunFam" id="1.25.40.10:FF:002785">
    <property type="entry name" value="Uncharacterized protein"/>
    <property type="match status" value="1"/>
</dbReference>
<dbReference type="GO" id="GO:0006397">
    <property type="term" value="P:mRNA processing"/>
    <property type="evidence" value="ECO:0000318"/>
    <property type="project" value="GO_Central"/>
</dbReference>
<accession>Q389W1</accession>
<protein>
    <recommendedName>
        <fullName evidence="7">Pentacotripeptide-repeat region of PRORP domain-containing protein</fullName>
    </recommendedName>
</protein>
<feature type="transmembrane region" description="Helical" evidence="4">
    <location>
        <begin position="53"/>
        <end position="79"/>
    </location>
</feature>
<feature type="region of interest" description="Disordered" evidence="3">
    <location>
        <begin position="431"/>
        <end position="458"/>
    </location>
</feature>
<proteinExistence type="predicted"/>
<dbReference type="STRING" id="185431.Q389W1"/>
<dbReference type="GO" id="GO:0008143">
    <property type="term" value="F:poly(A) binding"/>
    <property type="evidence" value="ECO:0000314"/>
    <property type="project" value="GeneDB"/>
</dbReference>
<evidence type="ECO:0000313" key="6">
    <source>
        <dbReference type="Proteomes" id="UP000008524"/>
    </source>
</evidence>
<name>Q389W1_TRYB2</name>
<dbReference type="eggNOG" id="KOG4197">
    <property type="taxonomic scope" value="Eukaryota"/>
</dbReference>
<evidence type="ECO:0008006" key="7">
    <source>
        <dbReference type="Google" id="ProtNLM"/>
    </source>
</evidence>
<dbReference type="PROSITE" id="PS51375">
    <property type="entry name" value="PPR"/>
    <property type="match status" value="4"/>
</dbReference>
<reference evidence="5 6" key="2">
    <citation type="journal article" date="2005" name="Science">
        <title>The genome of the African trypanosome Trypanosoma brucei.</title>
        <authorList>
            <person name="Berriman M."/>
            <person name="Ghedin E."/>
            <person name="Hertz-Fowler C."/>
            <person name="Blandin G."/>
            <person name="Renauld H."/>
            <person name="Bartholomeu D.C."/>
            <person name="Lennard N.J."/>
            <person name="Caler E."/>
            <person name="Hamlin N.E."/>
            <person name="Haas B."/>
            <person name="Bohme U."/>
            <person name="Hannick L."/>
            <person name="Aslett M.A."/>
            <person name="Shallom J."/>
            <person name="Marcello L."/>
            <person name="Hou L."/>
            <person name="Wickstead B."/>
            <person name="Alsmark U.C."/>
            <person name="Arrowsmith C."/>
            <person name="Atkin R.J."/>
            <person name="Barron A.J."/>
            <person name="Bringaud F."/>
            <person name="Brooks K."/>
            <person name="Carrington M."/>
            <person name="Cherevach I."/>
            <person name="Chillingworth T.J."/>
            <person name="Churcher C."/>
            <person name="Clark L.N."/>
            <person name="Corton C.H."/>
            <person name="Cronin A."/>
            <person name="Davies R.M."/>
            <person name="Doggett J."/>
            <person name="Djikeng A."/>
            <person name="Feldblyum T."/>
            <person name="Field M.C."/>
            <person name="Fraser A."/>
            <person name="Goodhead I."/>
            <person name="Hance Z."/>
            <person name="Harper D."/>
            <person name="Harris B.R."/>
            <person name="Hauser H."/>
            <person name="Hostetler J."/>
            <person name="Ivens A."/>
            <person name="Jagels K."/>
            <person name="Johnson D."/>
            <person name="Johnson J."/>
            <person name="Jones K."/>
            <person name="Kerhornou A.X."/>
            <person name="Koo H."/>
            <person name="Larke N."/>
            <person name="Landfear S."/>
            <person name="Larkin C."/>
            <person name="Leech V."/>
            <person name="Line A."/>
            <person name="Lord A."/>
            <person name="Macleod A."/>
            <person name="Mooney P.J."/>
            <person name="Moule S."/>
            <person name="Martin D.M."/>
            <person name="Morgan G.W."/>
            <person name="Mungall K."/>
            <person name="Norbertczak H."/>
            <person name="Ormond D."/>
            <person name="Pai G."/>
            <person name="Peacock C.S."/>
            <person name="Peterson J."/>
            <person name="Quail M.A."/>
            <person name="Rabbinowitsch E."/>
            <person name="Rajandream M.A."/>
            <person name="Reitter C."/>
            <person name="Salzberg S.L."/>
            <person name="Sanders M."/>
            <person name="Schobel S."/>
            <person name="Sharp S."/>
            <person name="Simmonds M."/>
            <person name="Simpson A.J."/>
            <person name="Tallon L."/>
            <person name="Turner C.M."/>
            <person name="Tait A."/>
            <person name="Tivey A.R."/>
            <person name="Van Aken S."/>
            <person name="Walker D."/>
            <person name="Wanless D."/>
            <person name="Wang S."/>
            <person name="White B."/>
            <person name="White O."/>
            <person name="Whitehead S."/>
            <person name="Woodward J."/>
            <person name="Wortman J."/>
            <person name="Adams M.D."/>
            <person name="Embley T.M."/>
            <person name="Gull K."/>
            <person name="Ullu E."/>
            <person name="Barry J.D."/>
            <person name="Fairlamb A.H."/>
            <person name="Opperdoes F."/>
            <person name="Barrell B.G."/>
            <person name="Donelson J.E."/>
            <person name="Hall N."/>
            <person name="Fraser C.M."/>
            <person name="Melville S.E."/>
            <person name="El-Sayed N.M."/>
        </authorList>
    </citation>
    <scope>NUCLEOTIDE SEQUENCE [LARGE SCALE GENOMIC DNA]</scope>
    <source>
        <strain evidence="5 6">927/4 GUTat10.1</strain>
    </source>
</reference>
<dbReference type="GO" id="GO:0003729">
    <property type="term" value="F:mRNA binding"/>
    <property type="evidence" value="ECO:0000318"/>
    <property type="project" value="GO_Central"/>
</dbReference>
<keyword evidence="1" id="KW-0677">Repeat</keyword>
<evidence type="ECO:0000256" key="2">
    <source>
        <dbReference type="PROSITE-ProRule" id="PRU00708"/>
    </source>
</evidence>
<keyword evidence="4" id="KW-1133">Transmembrane helix</keyword>
<dbReference type="GO" id="GO:0005737">
    <property type="term" value="C:cytoplasm"/>
    <property type="evidence" value="ECO:0000318"/>
    <property type="project" value="GO_Central"/>
</dbReference>
<dbReference type="InterPro" id="IPR002885">
    <property type="entry name" value="PPR_rpt"/>
</dbReference>
<reference evidence="5 6" key="1">
    <citation type="journal article" date="2005" name="Science">
        <title>Comparative genomics of trypanosomatid parasitic protozoa.</title>
        <authorList>
            <person name="El-Sayed N.M."/>
            <person name="Myler P.J."/>
            <person name="Blandin G."/>
            <person name="Berriman M."/>
            <person name="Crabtree J."/>
            <person name="Aggarwal G."/>
            <person name="Caler E."/>
            <person name="Renauld H."/>
            <person name="Worthey E.A."/>
            <person name="Hertz-Fowler C."/>
            <person name="Ghedin E."/>
            <person name="Peacock C."/>
            <person name="Bartholomeu D.C."/>
            <person name="Haas B.J."/>
            <person name="Tran A.N."/>
            <person name="Wortman J.R."/>
            <person name="Alsmark U.C."/>
            <person name="Angiuoli S."/>
            <person name="Anupama A."/>
            <person name="Badger J."/>
            <person name="Bringaud F."/>
            <person name="Cadag E."/>
            <person name="Carlton J.M."/>
            <person name="Cerqueira G.C."/>
            <person name="Creasy T."/>
            <person name="Delcher A.L."/>
            <person name="Djikeng A."/>
            <person name="Embley T.M."/>
            <person name="Hauser C."/>
            <person name="Ivens A.C."/>
            <person name="Kummerfeld S.K."/>
            <person name="Pereira-Leal J.B."/>
            <person name="Nilsson D."/>
            <person name="Peterson J."/>
            <person name="Salzberg S.L."/>
            <person name="Shallom J."/>
            <person name="Silva J.C."/>
            <person name="Sundaram J."/>
            <person name="Westenberger S."/>
            <person name="White O."/>
            <person name="Melville S.E."/>
            <person name="Donelson J.E."/>
            <person name="Andersson B."/>
            <person name="Stuart K.D."/>
            <person name="Hall N."/>
        </authorList>
    </citation>
    <scope>NUCLEOTIDE SEQUENCE [LARGE SCALE GENOMIC DNA]</scope>
    <source>
        <strain evidence="5 6">927/4 GUTat10.1</strain>
    </source>
</reference>
<dbReference type="KEGG" id="tbr:Tb10.6k15.0120"/>
<feature type="repeat" description="PPR" evidence="2">
    <location>
        <begin position="254"/>
        <end position="288"/>
    </location>
</feature>
<dbReference type="InParanoid" id="Q389W1"/>
<dbReference type="AlphaFoldDB" id="Q389W1"/>